<accession>A0ABD1LV93</accession>
<evidence type="ECO:0008006" key="3">
    <source>
        <dbReference type="Google" id="ProtNLM"/>
    </source>
</evidence>
<sequence length="88" mass="9737">MGIVPDVYMISIVVNRHFRQGSVDAAKRFVENMEGMGFEANHRITRSISGSYTTADLPFCSAARDGNPTVVTKWVRYVVCDVNYGSCA</sequence>
<reference evidence="1 2" key="1">
    <citation type="submission" date="2024-08" db="EMBL/GenBank/DDBJ databases">
        <title>Insights into the chromosomal genome structure of Flemingia macrophylla.</title>
        <authorList>
            <person name="Ding Y."/>
            <person name="Zhao Y."/>
            <person name="Bi W."/>
            <person name="Wu M."/>
            <person name="Zhao G."/>
            <person name="Gong Y."/>
            <person name="Li W."/>
            <person name="Zhang P."/>
        </authorList>
    </citation>
    <scope>NUCLEOTIDE SEQUENCE [LARGE SCALE GENOMIC DNA]</scope>
    <source>
        <strain evidence="1">DYQJB</strain>
        <tissue evidence="1">Leaf</tissue>
    </source>
</reference>
<dbReference type="InterPro" id="IPR011990">
    <property type="entry name" value="TPR-like_helical_dom_sf"/>
</dbReference>
<name>A0ABD1LV93_9FABA</name>
<comment type="caution">
    <text evidence="1">The sequence shown here is derived from an EMBL/GenBank/DDBJ whole genome shotgun (WGS) entry which is preliminary data.</text>
</comment>
<dbReference type="AlphaFoldDB" id="A0ABD1LV93"/>
<protein>
    <recommendedName>
        <fullName evidence="3">Pentatricopeptide repeat protein</fullName>
    </recommendedName>
</protein>
<dbReference type="EMBL" id="JBGMDY010000007">
    <property type="protein sequence ID" value="KAL2327436.1"/>
    <property type="molecule type" value="Genomic_DNA"/>
</dbReference>
<evidence type="ECO:0000313" key="1">
    <source>
        <dbReference type="EMBL" id="KAL2327436.1"/>
    </source>
</evidence>
<proteinExistence type="predicted"/>
<organism evidence="1 2">
    <name type="scientific">Flemingia macrophylla</name>
    <dbReference type="NCBI Taxonomy" id="520843"/>
    <lineage>
        <taxon>Eukaryota</taxon>
        <taxon>Viridiplantae</taxon>
        <taxon>Streptophyta</taxon>
        <taxon>Embryophyta</taxon>
        <taxon>Tracheophyta</taxon>
        <taxon>Spermatophyta</taxon>
        <taxon>Magnoliopsida</taxon>
        <taxon>eudicotyledons</taxon>
        <taxon>Gunneridae</taxon>
        <taxon>Pentapetalae</taxon>
        <taxon>rosids</taxon>
        <taxon>fabids</taxon>
        <taxon>Fabales</taxon>
        <taxon>Fabaceae</taxon>
        <taxon>Papilionoideae</taxon>
        <taxon>50 kb inversion clade</taxon>
        <taxon>NPAAA clade</taxon>
        <taxon>indigoferoid/millettioid clade</taxon>
        <taxon>Phaseoleae</taxon>
        <taxon>Flemingia</taxon>
    </lineage>
</organism>
<gene>
    <name evidence="1" type="ORF">Fmac_020863</name>
</gene>
<dbReference type="Gene3D" id="1.25.40.10">
    <property type="entry name" value="Tetratricopeptide repeat domain"/>
    <property type="match status" value="1"/>
</dbReference>
<keyword evidence="2" id="KW-1185">Reference proteome</keyword>
<evidence type="ECO:0000313" key="2">
    <source>
        <dbReference type="Proteomes" id="UP001603857"/>
    </source>
</evidence>
<dbReference type="Proteomes" id="UP001603857">
    <property type="component" value="Unassembled WGS sequence"/>
</dbReference>